<dbReference type="CDD" id="cd01449">
    <property type="entry name" value="TST_Repeat_2"/>
    <property type="match status" value="1"/>
</dbReference>
<dbReference type="InterPro" id="IPR001307">
    <property type="entry name" value="Thiosulphate_STrfase_CS"/>
</dbReference>
<reference evidence="4" key="1">
    <citation type="submission" date="2021-01" db="EMBL/GenBank/DDBJ databases">
        <title>Whole genome shotgun sequence of Virgisporangium ochraceum NBRC 16418.</title>
        <authorList>
            <person name="Komaki H."/>
            <person name="Tamura T."/>
        </authorList>
    </citation>
    <scope>NUCLEOTIDE SEQUENCE</scope>
    <source>
        <strain evidence="4">NBRC 16418</strain>
    </source>
</reference>
<dbReference type="Pfam" id="PF00581">
    <property type="entry name" value="Rhodanese"/>
    <property type="match status" value="2"/>
</dbReference>
<keyword evidence="5" id="KW-1185">Reference proteome</keyword>
<name>A0A8J3ZSR9_9ACTN</name>
<dbReference type="PROSITE" id="PS00380">
    <property type="entry name" value="RHODANESE_1"/>
    <property type="match status" value="1"/>
</dbReference>
<dbReference type="InterPro" id="IPR001763">
    <property type="entry name" value="Rhodanese-like_dom"/>
</dbReference>
<comment type="caution">
    <text evidence="4">The sequence shown here is derived from an EMBL/GenBank/DDBJ whole genome shotgun (WGS) entry which is preliminary data.</text>
</comment>
<keyword evidence="1" id="KW-0808">Transferase</keyword>
<feature type="domain" description="Rhodanese" evidence="3">
    <location>
        <begin position="168"/>
        <end position="279"/>
    </location>
</feature>
<dbReference type="CDD" id="cd01448">
    <property type="entry name" value="TST_Repeat_1"/>
    <property type="match status" value="1"/>
</dbReference>
<sequence>MNPLISVADLATALASARPPLVLDVRFPPSSAGHAAYQEEHIPGAVFLDRDAVLAGPPGTEPGPAGGRHPLPDPAALQEALRSLGVSADHPVVAYDEGGVPPGGSVSRAWWILRWAGHPDVRVLDGGFAAWKRDGRPTTVEVVEKQPGDVTVRPGALPVLDAAGAAETAATGVLIDARAAVRFRGEEEPLDPVAGRIPGARNLFYADTIGPDGRFLPAEELRGRIAEVVGDAGTVGTYCGSGITAAHLALAMTVAGYGTPALYVGSWSEWITDPDRPIAKGPAT</sequence>
<dbReference type="AlphaFoldDB" id="A0A8J3ZSR9"/>
<dbReference type="GO" id="GO:0004792">
    <property type="term" value="F:thiosulfate-cyanide sulfurtransferase activity"/>
    <property type="evidence" value="ECO:0007669"/>
    <property type="project" value="InterPro"/>
</dbReference>
<organism evidence="4 5">
    <name type="scientific">Virgisporangium ochraceum</name>
    <dbReference type="NCBI Taxonomy" id="65505"/>
    <lineage>
        <taxon>Bacteria</taxon>
        <taxon>Bacillati</taxon>
        <taxon>Actinomycetota</taxon>
        <taxon>Actinomycetes</taxon>
        <taxon>Micromonosporales</taxon>
        <taxon>Micromonosporaceae</taxon>
        <taxon>Virgisporangium</taxon>
    </lineage>
</organism>
<dbReference type="Gene3D" id="3.40.250.10">
    <property type="entry name" value="Rhodanese-like domain"/>
    <property type="match status" value="2"/>
</dbReference>
<evidence type="ECO:0000256" key="1">
    <source>
        <dbReference type="ARBA" id="ARBA00022679"/>
    </source>
</evidence>
<dbReference type="InterPro" id="IPR045078">
    <property type="entry name" value="TST/MPST-like"/>
</dbReference>
<dbReference type="SMART" id="SM00450">
    <property type="entry name" value="RHOD"/>
    <property type="match status" value="2"/>
</dbReference>
<dbReference type="InterPro" id="IPR036873">
    <property type="entry name" value="Rhodanese-like_dom_sf"/>
</dbReference>
<gene>
    <name evidence="4" type="primary">sseA_1</name>
    <name evidence="4" type="ORF">Voc01_044290</name>
</gene>
<protein>
    <submittedName>
        <fullName evidence="4">Sulfurtransferase</fullName>
    </submittedName>
</protein>
<dbReference type="RefSeq" id="WP_239160389.1">
    <property type="nucleotide sequence ID" value="NZ_BOPH01000062.1"/>
</dbReference>
<dbReference type="EMBL" id="BOPH01000062">
    <property type="protein sequence ID" value="GIJ69512.1"/>
    <property type="molecule type" value="Genomic_DNA"/>
</dbReference>
<evidence type="ECO:0000256" key="2">
    <source>
        <dbReference type="ARBA" id="ARBA00022737"/>
    </source>
</evidence>
<dbReference type="PANTHER" id="PTHR11364:SF27">
    <property type="entry name" value="SULFURTRANSFERASE"/>
    <property type="match status" value="1"/>
</dbReference>
<proteinExistence type="predicted"/>
<accession>A0A8J3ZSR9</accession>
<keyword evidence="2" id="KW-0677">Repeat</keyword>
<evidence type="ECO:0000313" key="4">
    <source>
        <dbReference type="EMBL" id="GIJ69512.1"/>
    </source>
</evidence>
<feature type="domain" description="Rhodanese" evidence="3">
    <location>
        <begin position="16"/>
        <end position="140"/>
    </location>
</feature>
<dbReference type="Proteomes" id="UP000635606">
    <property type="component" value="Unassembled WGS sequence"/>
</dbReference>
<dbReference type="PROSITE" id="PS50206">
    <property type="entry name" value="RHODANESE_3"/>
    <property type="match status" value="2"/>
</dbReference>
<dbReference type="PANTHER" id="PTHR11364">
    <property type="entry name" value="THIOSULFATE SULFERTANSFERASE"/>
    <property type="match status" value="1"/>
</dbReference>
<dbReference type="SUPFAM" id="SSF52821">
    <property type="entry name" value="Rhodanese/Cell cycle control phosphatase"/>
    <property type="match status" value="2"/>
</dbReference>
<evidence type="ECO:0000259" key="3">
    <source>
        <dbReference type="PROSITE" id="PS50206"/>
    </source>
</evidence>
<evidence type="ECO:0000313" key="5">
    <source>
        <dbReference type="Proteomes" id="UP000635606"/>
    </source>
</evidence>